<protein>
    <submittedName>
        <fullName evidence="1">Uncharacterized protein</fullName>
    </submittedName>
</protein>
<evidence type="ECO:0000313" key="2">
    <source>
        <dbReference type="Proteomes" id="UP000605392"/>
    </source>
</evidence>
<dbReference type="EMBL" id="BMFN01000001">
    <property type="protein sequence ID" value="GGF53714.1"/>
    <property type="molecule type" value="Genomic_DNA"/>
</dbReference>
<keyword evidence="2" id="KW-1185">Reference proteome</keyword>
<gene>
    <name evidence="1" type="ORF">GCM10011375_06490</name>
</gene>
<evidence type="ECO:0000313" key="1">
    <source>
        <dbReference type="EMBL" id="GGF53714.1"/>
    </source>
</evidence>
<accession>A0ACB5PMR7</accession>
<reference evidence="1 2" key="1">
    <citation type="journal article" date="2019" name="Int. J. Syst. Evol. Microbiol.">
        <title>The Global Catalogue of Microorganisms (GCM) 10K type strain sequencing project: providing services to taxonomists for standard genome sequencing and annotation.</title>
        <authorList>
            <consortium name="The Broad Institute Genomics Platform"/>
            <consortium name="The Broad Institute Genome Sequencing Center for Infectious Disease"/>
            <person name="Wu L."/>
            <person name="Ma J."/>
        </authorList>
    </citation>
    <scope>NUCLEOTIDE SEQUENCE [LARGE SCALE GENOMIC DNA]</scope>
    <source>
        <strain evidence="1 2">CGMCC 1.12720</strain>
    </source>
</reference>
<comment type="caution">
    <text evidence="1">The sequence shown here is derived from an EMBL/GenBank/DDBJ whole genome shotgun (WGS) entry which is preliminary data.</text>
</comment>
<proteinExistence type="predicted"/>
<sequence length="157" mass="18070">MGIVIVFYILLLFNKDKMGLLTLLDEPHLTISYDNRNQWLYTDWVGAQNLRTLQLGCEQIVMYLQAEHCTKILNDNTRLSSIHAQARSWIEKGFVQQLAAAGLEYMAWVYSLDFDSRFSTDLTLLRSTQPVVVGFNDLVAAYAWLEKCETHPSSLYI</sequence>
<name>A0ACB5PMR7_9BACT</name>
<organism evidence="1 2">
    <name type="scientific">Hymenobacter qilianensis</name>
    <dbReference type="NCBI Taxonomy" id="1385715"/>
    <lineage>
        <taxon>Bacteria</taxon>
        <taxon>Pseudomonadati</taxon>
        <taxon>Bacteroidota</taxon>
        <taxon>Cytophagia</taxon>
        <taxon>Cytophagales</taxon>
        <taxon>Hymenobacteraceae</taxon>
        <taxon>Hymenobacter</taxon>
    </lineage>
</organism>
<dbReference type="Proteomes" id="UP000605392">
    <property type="component" value="Unassembled WGS sequence"/>
</dbReference>